<keyword evidence="2" id="KW-0812">Transmembrane</keyword>
<dbReference type="RefSeq" id="WP_266062997.1">
    <property type="nucleotide sequence ID" value="NZ_JAPKFM010000022.1"/>
</dbReference>
<dbReference type="AlphaFoldDB" id="A0A9X3D706"/>
<feature type="transmembrane region" description="Helical" evidence="2">
    <location>
        <begin position="12"/>
        <end position="32"/>
    </location>
</feature>
<reference evidence="3" key="1">
    <citation type="submission" date="2022-10" db="EMBL/GenBank/DDBJ databases">
        <title>WGS of marine actinomycetes from Thailand.</title>
        <authorList>
            <person name="Thawai C."/>
        </authorList>
    </citation>
    <scope>NUCLEOTIDE SEQUENCE</scope>
    <source>
        <strain evidence="3">SW21</strain>
    </source>
</reference>
<evidence type="ECO:0000256" key="2">
    <source>
        <dbReference type="SAM" id="Phobius"/>
    </source>
</evidence>
<accession>A0A9X3D706</accession>
<organism evidence="3 4">
    <name type="scientific">Gordonia aquimaris</name>
    <dbReference type="NCBI Taxonomy" id="2984863"/>
    <lineage>
        <taxon>Bacteria</taxon>
        <taxon>Bacillati</taxon>
        <taxon>Actinomycetota</taxon>
        <taxon>Actinomycetes</taxon>
        <taxon>Mycobacteriales</taxon>
        <taxon>Gordoniaceae</taxon>
        <taxon>Gordonia</taxon>
    </lineage>
</organism>
<keyword evidence="4" id="KW-1185">Reference proteome</keyword>
<evidence type="ECO:0000313" key="3">
    <source>
        <dbReference type="EMBL" id="MCX2966025.1"/>
    </source>
</evidence>
<proteinExistence type="predicted"/>
<dbReference type="InterPro" id="IPR006311">
    <property type="entry name" value="TAT_signal"/>
</dbReference>
<name>A0A9X3D706_9ACTN</name>
<comment type="caution">
    <text evidence="3">The sequence shown here is derived from an EMBL/GenBank/DDBJ whole genome shotgun (WGS) entry which is preliminary data.</text>
</comment>
<protein>
    <submittedName>
        <fullName evidence="3">Uncharacterized protein</fullName>
    </submittedName>
</protein>
<evidence type="ECO:0000256" key="1">
    <source>
        <dbReference type="SAM" id="MobiDB-lite"/>
    </source>
</evidence>
<dbReference type="EMBL" id="JAPKFM010000022">
    <property type="protein sequence ID" value="MCX2966025.1"/>
    <property type="molecule type" value="Genomic_DNA"/>
</dbReference>
<dbReference type="PROSITE" id="PS51257">
    <property type="entry name" value="PROKAR_LIPOPROTEIN"/>
    <property type="match status" value="1"/>
</dbReference>
<feature type="region of interest" description="Disordered" evidence="1">
    <location>
        <begin position="105"/>
        <end position="132"/>
    </location>
</feature>
<evidence type="ECO:0000313" key="4">
    <source>
        <dbReference type="Proteomes" id="UP001143347"/>
    </source>
</evidence>
<sequence>MSRVTTPLPRRSVLRGSLVVVAGGVATSMVVACDRGPTADQITAAALAPLADAALADQAAAQALAPQVPEYSNALGVVANQRGEHAQALREEITRLDERTAARLGTAGAAGSGSTPGTPTSGTAPAPSAPVPTVSTVAGMRGLLQQSARTSADATVSLTGYPAGLAGAISASVTSMVEVQLA</sequence>
<keyword evidence="2" id="KW-0472">Membrane</keyword>
<dbReference type="Proteomes" id="UP001143347">
    <property type="component" value="Unassembled WGS sequence"/>
</dbReference>
<gene>
    <name evidence="3" type="ORF">OSB52_18230</name>
</gene>
<dbReference type="PROSITE" id="PS51318">
    <property type="entry name" value="TAT"/>
    <property type="match status" value="1"/>
</dbReference>
<keyword evidence="2" id="KW-1133">Transmembrane helix</keyword>